<evidence type="ECO:0000313" key="3">
    <source>
        <dbReference type="Proteomes" id="UP000006251"/>
    </source>
</evidence>
<evidence type="ECO:0000313" key="2">
    <source>
        <dbReference type="EMBL" id="GAC27865.1"/>
    </source>
</evidence>
<organism evidence="2 3">
    <name type="scientific">Brumicola pallidula DSM 14239 = ACAM 615</name>
    <dbReference type="NCBI Taxonomy" id="1121922"/>
    <lineage>
        <taxon>Bacteria</taxon>
        <taxon>Pseudomonadati</taxon>
        <taxon>Pseudomonadota</taxon>
        <taxon>Gammaproteobacteria</taxon>
        <taxon>Alteromonadales</taxon>
        <taxon>Alteromonadaceae</taxon>
        <taxon>Brumicola</taxon>
    </lineage>
</organism>
<gene>
    <name evidence="2" type="ORF">GPAL_0986</name>
</gene>
<accession>K6ZX18</accession>
<name>K6ZX18_9ALTE</name>
<comment type="caution">
    <text evidence="2">The sequence shown here is derived from an EMBL/GenBank/DDBJ whole genome shotgun (WGS) entry which is preliminary data.</text>
</comment>
<dbReference type="Proteomes" id="UP000006251">
    <property type="component" value="Unassembled WGS sequence"/>
</dbReference>
<dbReference type="STRING" id="1121922.GCA_000428905_01510"/>
<protein>
    <recommendedName>
        <fullName evidence="1">Antitoxin Xre/MbcA/ParS-like toxin-binding domain-containing protein</fullName>
    </recommendedName>
</protein>
<evidence type="ECO:0000259" key="1">
    <source>
        <dbReference type="Pfam" id="PF09722"/>
    </source>
</evidence>
<proteinExistence type="predicted"/>
<dbReference type="AlphaFoldDB" id="K6ZX18"/>
<feature type="domain" description="Antitoxin Xre/MbcA/ParS-like toxin-binding" evidence="1">
    <location>
        <begin position="6"/>
        <end position="52"/>
    </location>
</feature>
<keyword evidence="3" id="KW-1185">Reference proteome</keyword>
<dbReference type="Pfam" id="PF09722">
    <property type="entry name" value="Xre_MbcA_ParS_C"/>
    <property type="match status" value="1"/>
</dbReference>
<reference evidence="3" key="1">
    <citation type="journal article" date="2014" name="Environ. Microbiol.">
        <title>Comparative genomics of the marine bacterial genus Glaciecola reveals the high degree of genomic diversity and genomic characteristic for cold adaptation.</title>
        <authorList>
            <person name="Qin Q.L."/>
            <person name="Xie B.B."/>
            <person name="Yu Y."/>
            <person name="Shu Y.L."/>
            <person name="Rong J.C."/>
            <person name="Zhang Y.J."/>
            <person name="Zhao D.L."/>
            <person name="Chen X.L."/>
            <person name="Zhang X.Y."/>
            <person name="Chen B."/>
            <person name="Zhou B.C."/>
            <person name="Zhang Y.Z."/>
        </authorList>
    </citation>
    <scope>NUCLEOTIDE SEQUENCE [LARGE SCALE GENOMIC DNA]</scope>
    <source>
        <strain evidence="3">ACAM 615</strain>
    </source>
</reference>
<dbReference type="InterPro" id="IPR024467">
    <property type="entry name" value="Xre/MbcA/ParS-like_toxin-bd"/>
</dbReference>
<sequence length="56" mass="6468">MKIHRSLHAIFANSTQANSWVDRKNSRLGDLTAVEYMHQNGKRGMEEVCEYLLSQC</sequence>
<dbReference type="EMBL" id="BAEQ01000016">
    <property type="protein sequence ID" value="GAC27865.1"/>
    <property type="molecule type" value="Genomic_DNA"/>
</dbReference>